<keyword evidence="2" id="KW-1185">Reference proteome</keyword>
<organism evidence="1 2">
    <name type="scientific">Coniosporium tulheliwenetii</name>
    <dbReference type="NCBI Taxonomy" id="3383036"/>
    <lineage>
        <taxon>Eukaryota</taxon>
        <taxon>Fungi</taxon>
        <taxon>Dikarya</taxon>
        <taxon>Ascomycota</taxon>
        <taxon>Pezizomycotina</taxon>
        <taxon>Dothideomycetes</taxon>
        <taxon>Dothideomycetes incertae sedis</taxon>
        <taxon>Coniosporium</taxon>
    </lineage>
</organism>
<gene>
    <name evidence="1" type="ORF">H2199_008953</name>
</gene>
<sequence>MCDFSSYGGPSEEWLAVERTLPSLTFDLSQDPSVLKRTVNDGREQLAKKQMETLTPQVHILNHSIPTRNNSSIEAHSYRLSSKKASERLPVYIHFHGGGFLFGSLSSEDATCARIAINIGVVVVNVNYRHTPEFTFPTAWEDSQDAFSWVHSHIDEIGGDKEKVVVGGISAGGQLASSLLLEQHLGKALQNAPKPAGQILMIPCLAHIDTYAPQLEKLKDPSISSYVENENAPVLPKRTIRFFVDLLKTGTPDVRDTKLNPGNATPEEVKWMPPAVFGIAGLDPLRDEGLLYAKMLAEAGVPTDVSLFKGVPHGFRRFGDQLGACARWDEVVERGILWALEKPMASGKFEVKVL</sequence>
<name>A0ACC2YGZ9_9PEZI</name>
<protein>
    <submittedName>
        <fullName evidence="1">Uncharacterized protein</fullName>
    </submittedName>
</protein>
<proteinExistence type="predicted"/>
<accession>A0ACC2YGZ9</accession>
<evidence type="ECO:0000313" key="2">
    <source>
        <dbReference type="Proteomes" id="UP001172680"/>
    </source>
</evidence>
<reference evidence="1" key="1">
    <citation type="submission" date="2022-10" db="EMBL/GenBank/DDBJ databases">
        <title>Culturing micro-colonial fungi from biological soil crusts in the Mojave desert and describing Neophaeococcomyces mojavensis, and introducing the new genera and species Taxawa tesnikishii.</title>
        <authorList>
            <person name="Kurbessoian T."/>
            <person name="Stajich J.E."/>
        </authorList>
    </citation>
    <scope>NUCLEOTIDE SEQUENCE</scope>
    <source>
        <strain evidence="1">JES_115</strain>
    </source>
</reference>
<dbReference type="EMBL" id="JAPDRP010000032">
    <property type="protein sequence ID" value="KAJ9634496.1"/>
    <property type="molecule type" value="Genomic_DNA"/>
</dbReference>
<comment type="caution">
    <text evidence="1">The sequence shown here is derived from an EMBL/GenBank/DDBJ whole genome shotgun (WGS) entry which is preliminary data.</text>
</comment>
<dbReference type="Proteomes" id="UP001172680">
    <property type="component" value="Unassembled WGS sequence"/>
</dbReference>
<evidence type="ECO:0000313" key="1">
    <source>
        <dbReference type="EMBL" id="KAJ9634496.1"/>
    </source>
</evidence>